<dbReference type="EMBL" id="LR797337">
    <property type="protein sequence ID" value="CAB4203914.1"/>
    <property type="molecule type" value="Genomic_DNA"/>
</dbReference>
<accession>A0A6J5S5W9</accession>
<name>A0A6J5S5W9_9CAUD</name>
<organism evidence="3">
    <name type="scientific">uncultured Caudovirales phage</name>
    <dbReference type="NCBI Taxonomy" id="2100421"/>
    <lineage>
        <taxon>Viruses</taxon>
        <taxon>Duplodnaviria</taxon>
        <taxon>Heunggongvirae</taxon>
        <taxon>Uroviricota</taxon>
        <taxon>Caudoviricetes</taxon>
        <taxon>Peduoviridae</taxon>
        <taxon>Maltschvirus</taxon>
        <taxon>Maltschvirus maltsch</taxon>
    </lineage>
</organism>
<feature type="transmembrane region" description="Helical" evidence="2">
    <location>
        <begin position="453"/>
        <end position="472"/>
    </location>
</feature>
<reference evidence="3" key="1">
    <citation type="submission" date="2020-05" db="EMBL/GenBank/DDBJ databases">
        <authorList>
            <person name="Chiriac C."/>
            <person name="Salcher M."/>
            <person name="Ghai R."/>
            <person name="Kavagutti S V."/>
        </authorList>
    </citation>
    <scope>NUCLEOTIDE SEQUENCE</scope>
</reference>
<sequence length="905" mass="94089">MAGARKLTLQIFGNAKSAISALAGTGDAATSMGSRVSKAMPSMKAMGIAGAAAFAAVAASAYKAVEAAAADQKSFKLLEQQLKATVGASDAQVAGVEKQITAMMRATGIADDQLRPAFASLVRGTESITDSTKLMTLALDVSAGTGKDVQTVATALSKAYNGNMGALVKLGIPLDENIKKSKDSNAALNQLSETFGGQAAVAANTFSGRLQIMKTGLGEVVESVGYALLPAMTSAVGFITDSVLPTLGGFSDALTEGGLAGGLQFIADKVKEGAPVVISALSDFVQTAADWIVNTGFPLWVSAMSSIANGIIDWVQPRIPMIIEKMKQFFKALLDWTVNTGLPFLVEKVQKLGDALVGWIGKAAREVPHKLVTFLGEIGAWLLSEAVPKLLELGLKLLGSLIKWTATLGKDLIIGLGGAVVALVAALPDLFMGLLKGLANIGKSAVKWFMSKFSDLAVAIGNLAIGAVNFLIEQFNKIPLIPNIPLITVDLKKAQTQMGLTSDEMDTVSKGMGGFSDAADLAKHRAKGLTDATKDLGLSLGGAGGAGGGAKAAVDAAAKQLDRYLSAMKSVTSASKGVTDATKAVGKAQTDLLKATTAVTTAQARFDQVVRGYGADSNLAKDAERTRAKAQRDLERAGYGVEGAIKAVTDAETALKDLRTDPEATPEMIRAAEIALAEAKLTVADATDQQYEATTSLSEAEATLTEIVSGAKEGSETYADALKDLTDAKDREKEAIERVTDAIDRETEAKIKLADAERELAKVRAETPDPVEDKGNKILAGTDTGKPYGSFMEAVRALHPNSPSLKSKTPLKDSKKLFPKLFAEYSSAAVALAKGGIVTQPTQALIGERGAEAVIPLNKMSDFMGTSINITVNAGMGTDGAVVGQQIIDAIKQAERRSGQVFASA</sequence>
<protein>
    <submittedName>
        <fullName evidence="3">Uncharacterized protein</fullName>
    </submittedName>
</protein>
<keyword evidence="2" id="KW-0472">Membrane</keyword>
<evidence type="ECO:0000313" key="3">
    <source>
        <dbReference type="EMBL" id="CAB4203914.1"/>
    </source>
</evidence>
<gene>
    <name evidence="3" type="ORF">UFOVP1387_26</name>
</gene>
<keyword evidence="2" id="KW-0812">Transmembrane</keyword>
<proteinExistence type="predicted"/>
<evidence type="ECO:0000256" key="2">
    <source>
        <dbReference type="SAM" id="Phobius"/>
    </source>
</evidence>
<feature type="coiled-coil region" evidence="1">
    <location>
        <begin position="722"/>
        <end position="766"/>
    </location>
</feature>
<feature type="transmembrane region" description="Helical" evidence="2">
    <location>
        <begin position="412"/>
        <end position="432"/>
    </location>
</feature>
<keyword evidence="2" id="KW-1133">Transmembrane helix</keyword>
<evidence type="ECO:0000256" key="1">
    <source>
        <dbReference type="SAM" id="Coils"/>
    </source>
</evidence>
<keyword evidence="1" id="KW-0175">Coiled coil</keyword>